<dbReference type="Pfam" id="PF10609">
    <property type="entry name" value="ParA"/>
    <property type="match status" value="1"/>
</dbReference>
<evidence type="ECO:0000313" key="5">
    <source>
        <dbReference type="Proteomes" id="UP001224674"/>
    </source>
</evidence>
<dbReference type="PANTHER" id="PTHR43384">
    <property type="entry name" value="SEPTUM SITE-DETERMINING PROTEIN MIND HOMOLOG, CHLOROPLASTIC-RELATED"/>
    <property type="match status" value="1"/>
</dbReference>
<feature type="compositionally biased region" description="Basic residues" evidence="3">
    <location>
        <begin position="501"/>
        <end position="512"/>
    </location>
</feature>
<dbReference type="GO" id="GO:0005524">
    <property type="term" value="F:ATP binding"/>
    <property type="evidence" value="ECO:0007669"/>
    <property type="project" value="UniProtKB-KW"/>
</dbReference>
<dbReference type="GO" id="GO:0051782">
    <property type="term" value="P:negative regulation of cell division"/>
    <property type="evidence" value="ECO:0007669"/>
    <property type="project" value="TreeGrafter"/>
</dbReference>
<dbReference type="InterPro" id="IPR050625">
    <property type="entry name" value="ParA/MinD_ATPase"/>
</dbReference>
<keyword evidence="2" id="KW-0067">ATP-binding</keyword>
<keyword evidence="5" id="KW-1185">Reference proteome</keyword>
<dbReference type="GO" id="GO:0016887">
    <property type="term" value="F:ATP hydrolysis activity"/>
    <property type="evidence" value="ECO:0007669"/>
    <property type="project" value="TreeGrafter"/>
</dbReference>
<proteinExistence type="predicted"/>
<dbReference type="RefSeq" id="WP_158524591.1">
    <property type="nucleotide sequence ID" value="NZ_CP122566.1"/>
</dbReference>
<dbReference type="GO" id="GO:0005829">
    <property type="term" value="C:cytosol"/>
    <property type="evidence" value="ECO:0007669"/>
    <property type="project" value="TreeGrafter"/>
</dbReference>
<organism evidence="4 5">
    <name type="scientific">Auritidibacter ignavus</name>
    <dbReference type="NCBI Taxonomy" id="678932"/>
    <lineage>
        <taxon>Bacteria</taxon>
        <taxon>Bacillati</taxon>
        <taxon>Actinomycetota</taxon>
        <taxon>Actinomycetes</taxon>
        <taxon>Micrococcales</taxon>
        <taxon>Micrococcaceae</taxon>
        <taxon>Auritidibacter</taxon>
    </lineage>
</organism>
<name>A0AAJ6DF24_9MICC</name>
<evidence type="ECO:0000256" key="1">
    <source>
        <dbReference type="ARBA" id="ARBA00022741"/>
    </source>
</evidence>
<dbReference type="Gene3D" id="3.40.50.300">
    <property type="entry name" value="P-loop containing nucleotide triphosphate hydrolases"/>
    <property type="match status" value="1"/>
</dbReference>
<feature type="region of interest" description="Disordered" evidence="3">
    <location>
        <begin position="439"/>
        <end position="512"/>
    </location>
</feature>
<evidence type="ECO:0000256" key="2">
    <source>
        <dbReference type="ARBA" id="ARBA00022840"/>
    </source>
</evidence>
<dbReference type="EMBL" id="CP122566">
    <property type="protein sequence ID" value="WGH93313.1"/>
    <property type="molecule type" value="Genomic_DNA"/>
</dbReference>
<dbReference type="SUPFAM" id="SSF52540">
    <property type="entry name" value="P-loop containing nucleoside triphosphate hydrolases"/>
    <property type="match status" value="1"/>
</dbReference>
<dbReference type="InterPro" id="IPR027417">
    <property type="entry name" value="P-loop_NTPase"/>
</dbReference>
<dbReference type="AlphaFoldDB" id="A0AAJ6DF24"/>
<protein>
    <submittedName>
        <fullName evidence="4">P-loop NTPase</fullName>
    </submittedName>
</protein>
<dbReference type="GO" id="GO:0009898">
    <property type="term" value="C:cytoplasmic side of plasma membrane"/>
    <property type="evidence" value="ECO:0007669"/>
    <property type="project" value="TreeGrafter"/>
</dbReference>
<dbReference type="Proteomes" id="UP001224674">
    <property type="component" value="Chromosome"/>
</dbReference>
<dbReference type="InterPro" id="IPR033756">
    <property type="entry name" value="YlxH/NBP35"/>
</dbReference>
<sequence length="512" mass="56571">MTAVRVATTFSARFDHIAAIESMQSEVMVSHRCRSVAELIALARSGMIDVALIAEDYHEVGLETTDAFAESGMEHLRWGVVCDMPAERHRLQALDIQVIRAETTGEELIEWIQNLQPTLPRARDTEPLRPHESRDATDHALRALLQTDPTSGVTHQTDPGQQEHPEDLVHGTMRQAGNVIAVWGPHGGVGRSTVAVNLAVELMTWGKHVLLIDADTHGASVATMLGLLDDSAGIAQASRAAEHHRLSVEELRSHCHRVGVGGQYLDVLTGLTRPDRWAELRPSSLQTIFAQARSDWDLVVIDAGFGLEEDEELSFDIPAPQRHAATLSAIHAADTVVAVGTADPIGLPRLIGGIEQIGEKQISGEVIPVLNQVSSASSGFNPKRGITEVWQRFGPQLKLEVFLPDQPQQCRTALLRGQALIEVAPKSPLRRAVNELARRLSPQPPDSRSRQHTHHQAQHRQQQFSPEAGRHHVLFASDSHAPEAGQCRQQENQDHVDQPRTRRQLRRARHRR</sequence>
<dbReference type="PANTHER" id="PTHR43384:SF6">
    <property type="entry name" value="SEPTUM SITE-DETERMINING PROTEIN MIND HOMOLOG, CHLOROPLASTIC"/>
    <property type="match status" value="1"/>
</dbReference>
<reference evidence="4 5" key="1">
    <citation type="submission" date="2023-03" db="EMBL/GenBank/DDBJ databases">
        <title>Complete genome sequences of several Auritidibacter ignavus strains isolated from ear infections.</title>
        <authorList>
            <person name="Baehr T."/>
            <person name="Baumhoegger A.M."/>
        </authorList>
    </citation>
    <scope>NUCLEOTIDE SEQUENCE [LARGE SCALE GENOMIC DNA]</scope>
    <source>
        <strain evidence="4 5">BABAE-6</strain>
    </source>
</reference>
<evidence type="ECO:0000313" key="4">
    <source>
        <dbReference type="EMBL" id="WGH93313.1"/>
    </source>
</evidence>
<gene>
    <name evidence="4" type="ORF">QDX21_00380</name>
</gene>
<feature type="compositionally biased region" description="Basic and acidic residues" evidence="3">
    <location>
        <begin position="491"/>
        <end position="500"/>
    </location>
</feature>
<evidence type="ECO:0000256" key="3">
    <source>
        <dbReference type="SAM" id="MobiDB-lite"/>
    </source>
</evidence>
<keyword evidence="1" id="KW-0547">Nucleotide-binding</keyword>
<accession>A0AAJ6DF24</accession>